<proteinExistence type="predicted"/>
<dbReference type="GeneID" id="100367900"/>
<protein>
    <submittedName>
        <fullName evidence="3">Uncharacterized protein LOC100367900</fullName>
    </submittedName>
</protein>
<sequence length="514" mass="58216">MAREMIKQDGGVKSFVFEFTEWSHVISALPHSDIVKSSWFLANSSHILDLAFFMGGQPRTIKCFNSGKGDVTWHPQASTWVGSGITDSNALFSYHANWAGPGRWWLEIVTTKNRYIFRPLEKLHITRLGSVKIEEVEIDDSLDKNFKPGLWRQTKTFLEDPDHIDLLSLEKHLHHVTSIYEPIRGFPDKVVDQATSSVLIIGLGNIGSRHLQALAKMEFAVDITCVEIRGASLERARKIYEAEPKIHPQPTVKYYKSVVDIVKGKTFDICIIATCSDVRRMNIETVLERFKVKYMILEKNVSYIAHILVTNSLGIYIQVLFQTADDHFKVRDLLVKHGVHAYVNAHWGASPMGRYVKQNMKEPVNLHVQGNGWGLCCNAIHLLHYAMFLNNSKDVTFGECRFDPGYEECKRPGFLELYGSLVGTIKTSSSDAKFEIVCKPGDPMIEGRVVKLSNKHGKSDWSERTVKHLLETGVCDLPNYEDLYTVSMALNNVFMTHLRKEGNTQAENGICPIT</sequence>
<dbReference type="InterPro" id="IPR000683">
    <property type="entry name" value="Gfo/Idh/MocA-like_OxRdtase_N"/>
</dbReference>
<dbReference type="Proteomes" id="UP000694865">
    <property type="component" value="Unplaced"/>
</dbReference>
<dbReference type="Pfam" id="PF01408">
    <property type="entry name" value="GFO_IDH_MocA"/>
    <property type="match status" value="1"/>
</dbReference>
<organism evidence="2 3">
    <name type="scientific">Saccoglossus kowalevskii</name>
    <name type="common">Acorn worm</name>
    <dbReference type="NCBI Taxonomy" id="10224"/>
    <lineage>
        <taxon>Eukaryota</taxon>
        <taxon>Metazoa</taxon>
        <taxon>Hemichordata</taxon>
        <taxon>Enteropneusta</taxon>
        <taxon>Harrimaniidae</taxon>
        <taxon>Saccoglossus</taxon>
    </lineage>
</organism>
<dbReference type="InterPro" id="IPR036291">
    <property type="entry name" value="NAD(P)-bd_dom_sf"/>
</dbReference>
<name>A0ABM0MTA0_SACKO</name>
<evidence type="ECO:0000313" key="3">
    <source>
        <dbReference type="RefSeq" id="XP_006823241.1"/>
    </source>
</evidence>
<dbReference type="SUPFAM" id="SSF51735">
    <property type="entry name" value="NAD(P)-binding Rossmann-fold domains"/>
    <property type="match status" value="1"/>
</dbReference>
<keyword evidence="2" id="KW-1185">Reference proteome</keyword>
<dbReference type="RefSeq" id="XP_006823241.1">
    <property type="nucleotide sequence ID" value="XM_006823178.1"/>
</dbReference>
<evidence type="ECO:0000313" key="2">
    <source>
        <dbReference type="Proteomes" id="UP000694865"/>
    </source>
</evidence>
<accession>A0ABM0MTA0</accession>
<dbReference type="Gene3D" id="3.40.50.720">
    <property type="entry name" value="NAD(P)-binding Rossmann-like Domain"/>
    <property type="match status" value="1"/>
</dbReference>
<feature type="domain" description="Gfo/Idh/MocA-like oxidoreductase N-terminal" evidence="1">
    <location>
        <begin position="198"/>
        <end position="299"/>
    </location>
</feature>
<gene>
    <name evidence="3" type="primary">LOC100367900</name>
</gene>
<dbReference type="Gene3D" id="3.30.360.10">
    <property type="entry name" value="Dihydrodipicolinate Reductase, domain 2"/>
    <property type="match status" value="1"/>
</dbReference>
<reference evidence="3" key="1">
    <citation type="submission" date="2025-08" db="UniProtKB">
        <authorList>
            <consortium name="RefSeq"/>
        </authorList>
    </citation>
    <scope>IDENTIFICATION</scope>
    <source>
        <tissue evidence="3">Testes</tissue>
    </source>
</reference>
<evidence type="ECO:0000259" key="1">
    <source>
        <dbReference type="Pfam" id="PF01408"/>
    </source>
</evidence>